<sequence>MATSIHQFPEKLYLDIFRVAVKPTTPTKLKNNFALRNLIDSHAVGIFQFKINYLSFVSIYPLGN</sequence>
<dbReference type="AlphaFoldDB" id="A0A3M7T313"/>
<gene>
    <name evidence="1" type="ORF">BpHYR1_008059</name>
</gene>
<dbReference type="EMBL" id="REGN01000367">
    <property type="protein sequence ID" value="RNA42422.1"/>
    <property type="molecule type" value="Genomic_DNA"/>
</dbReference>
<organism evidence="1 2">
    <name type="scientific">Brachionus plicatilis</name>
    <name type="common">Marine rotifer</name>
    <name type="synonym">Brachionus muelleri</name>
    <dbReference type="NCBI Taxonomy" id="10195"/>
    <lineage>
        <taxon>Eukaryota</taxon>
        <taxon>Metazoa</taxon>
        <taxon>Spiralia</taxon>
        <taxon>Gnathifera</taxon>
        <taxon>Rotifera</taxon>
        <taxon>Eurotatoria</taxon>
        <taxon>Monogononta</taxon>
        <taxon>Pseudotrocha</taxon>
        <taxon>Ploima</taxon>
        <taxon>Brachionidae</taxon>
        <taxon>Brachionus</taxon>
    </lineage>
</organism>
<reference evidence="1 2" key="1">
    <citation type="journal article" date="2018" name="Sci. Rep.">
        <title>Genomic signatures of local adaptation to the degree of environmental predictability in rotifers.</title>
        <authorList>
            <person name="Franch-Gras L."/>
            <person name="Hahn C."/>
            <person name="Garcia-Roger E.M."/>
            <person name="Carmona M.J."/>
            <person name="Serra M."/>
            <person name="Gomez A."/>
        </authorList>
    </citation>
    <scope>NUCLEOTIDE SEQUENCE [LARGE SCALE GENOMIC DNA]</scope>
    <source>
        <strain evidence="1">HYR1</strain>
    </source>
</reference>
<evidence type="ECO:0000313" key="2">
    <source>
        <dbReference type="Proteomes" id="UP000276133"/>
    </source>
</evidence>
<dbReference type="Proteomes" id="UP000276133">
    <property type="component" value="Unassembled WGS sequence"/>
</dbReference>
<keyword evidence="2" id="KW-1185">Reference proteome</keyword>
<accession>A0A3M7T313</accession>
<evidence type="ECO:0000313" key="1">
    <source>
        <dbReference type="EMBL" id="RNA42422.1"/>
    </source>
</evidence>
<comment type="caution">
    <text evidence="1">The sequence shown here is derived from an EMBL/GenBank/DDBJ whole genome shotgun (WGS) entry which is preliminary data.</text>
</comment>
<name>A0A3M7T313_BRAPC</name>
<protein>
    <submittedName>
        <fullName evidence="1">Uncharacterized protein</fullName>
    </submittedName>
</protein>
<proteinExistence type="predicted"/>